<gene>
    <name evidence="2" type="ORF">G205_09988</name>
</gene>
<feature type="region of interest" description="Disordered" evidence="1">
    <location>
        <begin position="114"/>
        <end position="133"/>
    </location>
</feature>
<evidence type="ECO:0000313" key="3">
    <source>
        <dbReference type="Proteomes" id="UP000011189"/>
    </source>
</evidence>
<feature type="region of interest" description="Disordered" evidence="1">
    <location>
        <begin position="74"/>
        <end position="100"/>
    </location>
</feature>
<proteinExistence type="predicted"/>
<sequence>MPGWMRLGPATAPTVTAQTTVDRALPRCSASARSTAANLACRFAAVPTPMPAAPSTSRTKIPVTTARTISTVPARAAERPASWPIRRPLRSASEASGRAASAAPRVMTVATAPAHALEPDSSTARIEPMDTVAPVPIPPKTWAAASRATVRRCTRRTSSSVITVGAMDRA</sequence>
<evidence type="ECO:0000313" key="2">
    <source>
        <dbReference type="EMBL" id="ELT44715.1"/>
    </source>
</evidence>
<feature type="compositionally biased region" description="Low complexity" evidence="1">
    <location>
        <begin position="91"/>
        <end position="100"/>
    </location>
</feature>
<name>L8TS66_9MICC</name>
<dbReference type="Proteomes" id="UP000011189">
    <property type="component" value="Unassembled WGS sequence"/>
</dbReference>
<comment type="caution">
    <text evidence="2">The sequence shown here is derived from an EMBL/GenBank/DDBJ whole genome shotgun (WGS) entry which is preliminary data.</text>
</comment>
<dbReference type="EMBL" id="AOFD01000018">
    <property type="protein sequence ID" value="ELT44715.1"/>
    <property type="molecule type" value="Genomic_DNA"/>
</dbReference>
<dbReference type="AlphaFoldDB" id="L8TS66"/>
<accession>L8TS66</accession>
<protein>
    <submittedName>
        <fullName evidence="2">Major facilitator transporter</fullName>
    </submittedName>
</protein>
<evidence type="ECO:0000256" key="1">
    <source>
        <dbReference type="SAM" id="MobiDB-lite"/>
    </source>
</evidence>
<reference evidence="3" key="1">
    <citation type="journal article" date="2013" name="Genome Announc.">
        <title>Draft Genome Sequence of the 2-Chloro-4-Nitrophenol-Degrading Bacterium Arthrobacter sp. Strain SJCon.</title>
        <authorList>
            <person name="Vikram S."/>
            <person name="Kumar S."/>
            <person name="Vaidya B."/>
            <person name="Pinnaka A.K."/>
            <person name="Raghava G.P."/>
        </authorList>
    </citation>
    <scope>NUCLEOTIDE SEQUENCE [LARGE SCALE GENOMIC DNA]</scope>
    <source>
        <strain evidence="3">SJCon</strain>
    </source>
</reference>
<organism evidence="2 3">
    <name type="scientific">Arthrobacter nitrophenolicus</name>
    <dbReference type="NCBI Taxonomy" id="683150"/>
    <lineage>
        <taxon>Bacteria</taxon>
        <taxon>Bacillati</taxon>
        <taxon>Actinomycetota</taxon>
        <taxon>Actinomycetes</taxon>
        <taxon>Micrococcales</taxon>
        <taxon>Micrococcaceae</taxon>
        <taxon>Arthrobacter</taxon>
    </lineage>
</organism>
<keyword evidence="3" id="KW-1185">Reference proteome</keyword>